<keyword evidence="1" id="KW-0175">Coiled coil</keyword>
<feature type="chain" id="PRO_5011640691" evidence="2">
    <location>
        <begin position="22"/>
        <end position="442"/>
    </location>
</feature>
<dbReference type="Gene3D" id="1.20.1600.10">
    <property type="entry name" value="Outer membrane efflux proteins (OEP)"/>
    <property type="match status" value="1"/>
</dbReference>
<gene>
    <name evidence="3" type="ORF">SAMN04488515_0629</name>
</gene>
<evidence type="ECO:0000256" key="1">
    <source>
        <dbReference type="SAM" id="Coils"/>
    </source>
</evidence>
<dbReference type="OrthoDB" id="7790365at2"/>
<feature type="signal peptide" evidence="2">
    <location>
        <begin position="1"/>
        <end position="21"/>
    </location>
</feature>
<feature type="coiled-coil region" evidence="1">
    <location>
        <begin position="331"/>
        <end position="376"/>
    </location>
</feature>
<name>A0A1I0NI96_9RHOB</name>
<evidence type="ECO:0000313" key="4">
    <source>
        <dbReference type="Proteomes" id="UP000199167"/>
    </source>
</evidence>
<protein>
    <submittedName>
        <fullName evidence="3">Outer membrane protein, adhesin transport system</fullName>
    </submittedName>
</protein>
<accession>A0A1I0NI96</accession>
<reference evidence="3 4" key="1">
    <citation type="submission" date="2016-10" db="EMBL/GenBank/DDBJ databases">
        <authorList>
            <person name="de Groot N.N."/>
        </authorList>
    </citation>
    <scope>NUCLEOTIDE SEQUENCE [LARGE SCALE GENOMIC DNA]</scope>
    <source>
        <strain evidence="3 4">DSM 17925</strain>
    </source>
</reference>
<dbReference type="Proteomes" id="UP000199167">
    <property type="component" value="Unassembled WGS sequence"/>
</dbReference>
<organism evidence="3 4">
    <name type="scientific">Cognatiyoonia koreensis</name>
    <dbReference type="NCBI Taxonomy" id="364200"/>
    <lineage>
        <taxon>Bacteria</taxon>
        <taxon>Pseudomonadati</taxon>
        <taxon>Pseudomonadota</taxon>
        <taxon>Alphaproteobacteria</taxon>
        <taxon>Rhodobacterales</taxon>
        <taxon>Paracoccaceae</taxon>
        <taxon>Cognatiyoonia</taxon>
    </lineage>
</organism>
<evidence type="ECO:0000256" key="2">
    <source>
        <dbReference type="SAM" id="SignalP"/>
    </source>
</evidence>
<dbReference type="STRING" id="364200.SAMN04488515_0629"/>
<dbReference type="EMBL" id="FOIZ01000001">
    <property type="protein sequence ID" value="SEW00956.1"/>
    <property type="molecule type" value="Genomic_DNA"/>
</dbReference>
<dbReference type="GO" id="GO:0015562">
    <property type="term" value="F:efflux transmembrane transporter activity"/>
    <property type="evidence" value="ECO:0007669"/>
    <property type="project" value="InterPro"/>
</dbReference>
<keyword evidence="2" id="KW-0732">Signal</keyword>
<sequence length="442" mass="46219">MKEGRANLSRAAVLLAVFALPACLPTDGLNLDAPLSMLGGDKAANASAPAQTLEVEQANGTQSEIINGLLNRRSVLQSGPYQDVASAVLAANSRAAEADLRAAKLRSQARANNWLPTLGPTVSLTSLGDVVTGLVVDAVLFDNGRKRAERDYAAADVEVAAVTLAQDTNDRVLQGLELYLTAQQALARAEVNKAAMSKMERFEYIMSERVRGGVSGRVDLQIVQQKLNQMRADMASDQEAAAAALSELSAMSASPVTGISGVSSLTTDLTAQPLSVMKAEAEATRAVAEATVARAGFLPSLTASGNLADGGSGGLTVGAANGIGFGLGANLEAIEQQRAAAQARVGQVQEDANRRLRALEGELTSLRRQEAQAQTLAAQAAANYDIFAEQQRAGQRTVPEAVGIFETKVRTEREAAALRYDVARVDLKIAALKGVLVNGDQI</sequence>
<evidence type="ECO:0000313" key="3">
    <source>
        <dbReference type="EMBL" id="SEW00956.1"/>
    </source>
</evidence>
<dbReference type="SUPFAM" id="SSF56954">
    <property type="entry name" value="Outer membrane efflux proteins (OEP)"/>
    <property type="match status" value="1"/>
</dbReference>
<keyword evidence="4" id="KW-1185">Reference proteome</keyword>
<proteinExistence type="predicted"/>
<dbReference type="AlphaFoldDB" id="A0A1I0NI96"/>